<dbReference type="InterPro" id="IPR000836">
    <property type="entry name" value="PRTase_dom"/>
</dbReference>
<name>A0A838BEM9_9HYPH</name>
<gene>
    <name evidence="2" type="ORF">H0241_26900</name>
</gene>
<dbReference type="RefSeq" id="WP_181060853.1">
    <property type="nucleotide sequence ID" value="NZ_JACDTY010000017.1"/>
</dbReference>
<dbReference type="AlphaFoldDB" id="A0A838BEM9"/>
<comment type="similarity">
    <text evidence="1">Belongs to the ComF/GntX family.</text>
</comment>
<dbReference type="SUPFAM" id="SSF56784">
    <property type="entry name" value="HAD-like"/>
    <property type="match status" value="1"/>
</dbReference>
<protein>
    <submittedName>
        <fullName evidence="2">HAD-IA family hydrolase</fullName>
    </submittedName>
</protein>
<evidence type="ECO:0000313" key="2">
    <source>
        <dbReference type="EMBL" id="MBA1143850.1"/>
    </source>
</evidence>
<dbReference type="NCBIfam" id="TIGR01549">
    <property type="entry name" value="HAD-SF-IA-v1"/>
    <property type="match status" value="1"/>
</dbReference>
<dbReference type="Gene3D" id="3.40.50.2020">
    <property type="match status" value="1"/>
</dbReference>
<keyword evidence="3" id="KW-1185">Reference proteome</keyword>
<reference evidence="2 3" key="1">
    <citation type="submission" date="2020-07" db="EMBL/GenBank/DDBJ databases">
        <title>Definition of the novel symbiovar canariense within Mesorhizobium novociceri, a new species of genus Mesorhizobium nodulating Cicer canariense in the Caldera de Taburiente National Park (La Palma, Canary Islands).</title>
        <authorList>
            <person name="Leon-Barrios M."/>
            <person name="Perez-Yepez J."/>
            <person name="Flores-Felix J.D."/>
            <person name="Ramirez-Baena M.H."/>
            <person name="Pulido-Suarez L."/>
            <person name="Igual J.M."/>
            <person name="Velazquez E."/>
            <person name="Peix A."/>
        </authorList>
    </citation>
    <scope>NUCLEOTIDE SEQUENCE [LARGE SCALE GENOMIC DNA]</scope>
    <source>
        <strain evidence="2 3">CCANP35</strain>
    </source>
</reference>
<dbReference type="InterPro" id="IPR029057">
    <property type="entry name" value="PRTase-like"/>
</dbReference>
<sequence>MPNVFLFDLDMTLVDSSALAHLRRSQMWNAVRQNMNLIRAFPAQGRAAPHELPALLRADGQAVGIVTSSPEWYATAVLQQFRIPYDVLVSYGDTENHKPDPAPIEEALRRLGIAASRESLYIGDDVGDVEAAYHAGLASVAVRWGPTSIFELSSSAPDIFMSKASTLLRRDRIGGRGYIGEALTSKWPFHSHWGSILHCDDEPVVYALGRYFTASDPRHATSPLSAAVLSLKNNDSQAQILGECVGRAVALFDWNPDCIIPVPMKPSQERNRFKELLESASDHFDEDIEVELSGLKTVKEIDGYKQMNALQRAEAIKDAFDTDYTWSGAKILLLDDVYTTGETTRECVRILNANGAGEVRVMAIAKDQRVFSRKTCSACGRSMKIRENHTTHEKFWGCSGYPDHCRHTEDF</sequence>
<dbReference type="PANTHER" id="PTHR47505:SF1">
    <property type="entry name" value="DNA UTILIZATION PROTEIN YHGH"/>
    <property type="match status" value="1"/>
</dbReference>
<dbReference type="InterPro" id="IPR041492">
    <property type="entry name" value="HAD_2"/>
</dbReference>
<proteinExistence type="inferred from homology"/>
<dbReference type="CDD" id="cd06223">
    <property type="entry name" value="PRTases_typeI"/>
    <property type="match status" value="1"/>
</dbReference>
<dbReference type="Gene3D" id="3.40.50.1000">
    <property type="entry name" value="HAD superfamily/HAD-like"/>
    <property type="match status" value="1"/>
</dbReference>
<dbReference type="InterPro" id="IPR051910">
    <property type="entry name" value="ComF/GntX_DNA_util-trans"/>
</dbReference>
<dbReference type="InterPro" id="IPR023214">
    <property type="entry name" value="HAD_sf"/>
</dbReference>
<dbReference type="InterPro" id="IPR036412">
    <property type="entry name" value="HAD-like_sf"/>
</dbReference>
<keyword evidence="2" id="KW-0378">Hydrolase</keyword>
<evidence type="ECO:0000256" key="1">
    <source>
        <dbReference type="ARBA" id="ARBA00008007"/>
    </source>
</evidence>
<comment type="caution">
    <text evidence="2">The sequence shown here is derived from an EMBL/GenBank/DDBJ whole genome shotgun (WGS) entry which is preliminary data.</text>
</comment>
<dbReference type="PANTHER" id="PTHR47505">
    <property type="entry name" value="DNA UTILIZATION PROTEIN YHGH"/>
    <property type="match status" value="1"/>
</dbReference>
<evidence type="ECO:0000313" key="3">
    <source>
        <dbReference type="Proteomes" id="UP000558284"/>
    </source>
</evidence>
<organism evidence="2 3">
    <name type="scientific">Mesorhizobium neociceri</name>
    <dbReference type="NCBI Taxonomy" id="1307853"/>
    <lineage>
        <taxon>Bacteria</taxon>
        <taxon>Pseudomonadati</taxon>
        <taxon>Pseudomonadota</taxon>
        <taxon>Alphaproteobacteria</taxon>
        <taxon>Hyphomicrobiales</taxon>
        <taxon>Phyllobacteriaceae</taxon>
        <taxon>Mesorhizobium</taxon>
    </lineage>
</organism>
<dbReference type="Pfam" id="PF13419">
    <property type="entry name" value="HAD_2"/>
    <property type="match status" value="1"/>
</dbReference>
<dbReference type="EMBL" id="JACDTY010000017">
    <property type="protein sequence ID" value="MBA1143850.1"/>
    <property type="molecule type" value="Genomic_DNA"/>
</dbReference>
<accession>A0A838BEM9</accession>
<dbReference type="Proteomes" id="UP000558284">
    <property type="component" value="Unassembled WGS sequence"/>
</dbReference>
<dbReference type="SUPFAM" id="SSF53271">
    <property type="entry name" value="PRTase-like"/>
    <property type="match status" value="1"/>
</dbReference>
<dbReference type="InterPro" id="IPR006439">
    <property type="entry name" value="HAD-SF_hydro_IA"/>
</dbReference>
<dbReference type="GO" id="GO:0016787">
    <property type="term" value="F:hydrolase activity"/>
    <property type="evidence" value="ECO:0007669"/>
    <property type="project" value="UniProtKB-KW"/>
</dbReference>